<dbReference type="SMART" id="SM00710">
    <property type="entry name" value="PbH1"/>
    <property type="match status" value="8"/>
</dbReference>
<dbReference type="InterPro" id="IPR003344">
    <property type="entry name" value="Big_1_dom"/>
</dbReference>
<feature type="transmembrane region" description="Helical" evidence="3">
    <location>
        <begin position="770"/>
        <end position="787"/>
    </location>
</feature>
<evidence type="ECO:0000256" key="2">
    <source>
        <dbReference type="SAM" id="MobiDB-lite"/>
    </source>
</evidence>
<dbReference type="InterPro" id="IPR013783">
    <property type="entry name" value="Ig-like_fold"/>
</dbReference>
<feature type="region of interest" description="Disordered" evidence="2">
    <location>
        <begin position="717"/>
        <end position="757"/>
    </location>
</feature>
<feature type="compositionally biased region" description="Low complexity" evidence="2">
    <location>
        <begin position="717"/>
        <end position="734"/>
    </location>
</feature>
<sequence>MVIDAQGKSGIFTINPNLFVTFINIGFINANTTSDGGAIYNNRSTLNILGCSFSNNNASNGGAIMNNGGNNTFINDSSFNRNNATNSDSQGGAIYNFGGSNFTIENSVFTYNFARHGGAITSTNNLYFTVNNSSFIANDAWEGGIHITHTGNNTTIANSTFTNNTGTYGVAIANSGHYLTVFNSTFTNNDCDAGAINTGGSGGSYLLVDYCTFIGNDARGGGAIINSGVTAINCLVNNSVFINNTAWTGGAIANGAPAPLSNPPGDNFTVINSLFIGNRATFFLLDGHAIFNLGNGFKVNYCIFLNNTPTSTPNTNFGAIQLFIGSGGSIDADYNWWGSNNITNMVSGFNTTNHYILNITNISSLDNLKPGDVVSFLLLVLNTSLTNDGVGNLPYTVVNGTFDGVDFNSSRDDLFVYNFTIPDEGLQTIGATLNNQHVMLQFSAFKGNLTIVANIPNGGVGDTVNVTVYLNESINTTSNVTIGNRTYNNVEFINGVAIIPYLIEEPYEGSLNITFIGNNVYNGNSTLVNVNFTKGNPSLSINNISNGGVGDTVNVTVYLSGGINTTSNVTIGNRTYNNVEFINGVAIIPYLIEEPYEGSLNVTFIGNNVYNGNSTLVNVNFTKGNPSLSINNITGEKGETITISATLLDSNGNPLANRTVMFYLNGEYIGQGVTNSEGKASINYKVLSSGEFILGATFEGDNLFVLATVLNALIVNDNPNNNDTNNNGTDNGTDTGSGGNSGGSSSGSGASTDDDTEFVDSANASMKPTGVPLNILFAIAILGIIAYRRKL</sequence>
<dbReference type="InterPro" id="IPR011050">
    <property type="entry name" value="Pectin_lyase_fold/virulence"/>
</dbReference>
<evidence type="ECO:0000256" key="3">
    <source>
        <dbReference type="SAM" id="Phobius"/>
    </source>
</evidence>
<protein>
    <submittedName>
        <fullName evidence="5">Bacterial Ig-like domain protein</fullName>
    </submittedName>
</protein>
<dbReference type="Gene3D" id="2.60.40.10">
    <property type="entry name" value="Immunoglobulins"/>
    <property type="match status" value="1"/>
</dbReference>
<reference evidence="5 6" key="1">
    <citation type="submission" date="2016-04" db="EMBL/GenBank/DDBJ databases">
        <title>Genome sequence of Methanobrevibacter cuticularis DSM 11139.</title>
        <authorList>
            <person name="Poehlein A."/>
            <person name="Seedorf H."/>
            <person name="Daniel R."/>
        </authorList>
    </citation>
    <scope>NUCLEOTIDE SEQUENCE [LARGE SCALE GENOMIC DNA]</scope>
    <source>
        <strain evidence="5 6">DSM 11139</strain>
    </source>
</reference>
<organism evidence="5 6">
    <name type="scientific">Methanobrevibacter cuticularis</name>
    <dbReference type="NCBI Taxonomy" id="47311"/>
    <lineage>
        <taxon>Archaea</taxon>
        <taxon>Methanobacteriati</taxon>
        <taxon>Methanobacteriota</taxon>
        <taxon>Methanomada group</taxon>
        <taxon>Methanobacteria</taxon>
        <taxon>Methanobacteriales</taxon>
        <taxon>Methanobacteriaceae</taxon>
        <taxon>Methanobrevibacter</taxon>
    </lineage>
</organism>
<comment type="similarity">
    <text evidence="1">Belongs to the intimin/invasin family.</text>
</comment>
<dbReference type="InterPro" id="IPR012334">
    <property type="entry name" value="Pectin_lyas_fold"/>
</dbReference>
<evidence type="ECO:0000313" key="6">
    <source>
        <dbReference type="Proteomes" id="UP000077275"/>
    </source>
</evidence>
<dbReference type="PANTHER" id="PTHR11319">
    <property type="entry name" value="G PROTEIN-COUPLED RECEPTOR-RELATED"/>
    <property type="match status" value="1"/>
</dbReference>
<feature type="domain" description="Big-1" evidence="4">
    <location>
        <begin position="629"/>
        <end position="701"/>
    </location>
</feature>
<dbReference type="Gene3D" id="2.160.20.10">
    <property type="entry name" value="Single-stranded right-handed beta-helix, Pectin lyase-like"/>
    <property type="match status" value="1"/>
</dbReference>
<dbReference type="STRING" id="47311.MBCUT_20630"/>
<dbReference type="InterPro" id="IPR008964">
    <property type="entry name" value="Invasin/intimin_cell_adhesion"/>
</dbReference>
<feature type="compositionally biased region" description="Gly residues" evidence="2">
    <location>
        <begin position="735"/>
        <end position="746"/>
    </location>
</feature>
<keyword evidence="6" id="KW-1185">Reference proteome</keyword>
<evidence type="ECO:0000256" key="1">
    <source>
        <dbReference type="ARBA" id="ARBA00010116"/>
    </source>
</evidence>
<evidence type="ECO:0000313" key="5">
    <source>
        <dbReference type="EMBL" id="KZX14491.1"/>
    </source>
</evidence>
<gene>
    <name evidence="5" type="ORF">MBCUT_20630</name>
</gene>
<dbReference type="PATRIC" id="fig|47311.3.peg.2260"/>
<dbReference type="SUPFAM" id="SSF49373">
    <property type="entry name" value="Invasin/intimin cell-adhesion fragments"/>
    <property type="match status" value="1"/>
</dbReference>
<dbReference type="InterPro" id="IPR006626">
    <property type="entry name" value="PbH1"/>
</dbReference>
<dbReference type="Pfam" id="PF02369">
    <property type="entry name" value="Big_1"/>
    <property type="match status" value="1"/>
</dbReference>
<dbReference type="PANTHER" id="PTHR11319:SF35">
    <property type="entry name" value="OUTER MEMBRANE PROTEIN PMPC-RELATED"/>
    <property type="match status" value="1"/>
</dbReference>
<dbReference type="EMBL" id="LWMW01000169">
    <property type="protein sequence ID" value="KZX14491.1"/>
    <property type="molecule type" value="Genomic_DNA"/>
</dbReference>
<keyword evidence="3" id="KW-0472">Membrane</keyword>
<dbReference type="SUPFAM" id="SSF51126">
    <property type="entry name" value="Pectin lyase-like"/>
    <property type="match status" value="1"/>
</dbReference>
<dbReference type="OrthoDB" id="71598at2157"/>
<keyword evidence="3" id="KW-1133">Transmembrane helix</keyword>
<comment type="caution">
    <text evidence="5">The sequence shown here is derived from an EMBL/GenBank/DDBJ whole genome shotgun (WGS) entry which is preliminary data.</text>
</comment>
<evidence type="ECO:0000259" key="4">
    <source>
        <dbReference type="Pfam" id="PF02369"/>
    </source>
</evidence>
<keyword evidence="3" id="KW-0812">Transmembrane</keyword>
<dbReference type="AlphaFoldDB" id="A0A166CGS0"/>
<name>A0A166CGS0_9EURY</name>
<accession>A0A166CGS0</accession>
<proteinExistence type="inferred from homology"/>
<dbReference type="RefSeq" id="WP_067260764.1">
    <property type="nucleotide sequence ID" value="NZ_LWMW01000169.1"/>
</dbReference>
<dbReference type="Proteomes" id="UP000077275">
    <property type="component" value="Unassembled WGS sequence"/>
</dbReference>